<dbReference type="GO" id="GO:1990904">
    <property type="term" value="C:ribonucleoprotein complex"/>
    <property type="evidence" value="ECO:0007669"/>
    <property type="project" value="UniProtKB-KW"/>
</dbReference>
<keyword evidence="4" id="KW-0496">Mitochondrion</keyword>
<dbReference type="EMBL" id="OOIP01000022">
    <property type="protein sequence ID" value="SPO40789.1"/>
    <property type="molecule type" value="Genomic_DNA"/>
</dbReference>
<evidence type="ECO:0000256" key="3">
    <source>
        <dbReference type="ARBA" id="ARBA00022980"/>
    </source>
</evidence>
<reference evidence="7 8" key="1">
    <citation type="submission" date="2018-03" db="EMBL/GenBank/DDBJ databases">
        <authorList>
            <person name="Guldener U."/>
        </authorList>
    </citation>
    <scope>NUCLEOTIDE SEQUENCE [LARGE SCALE GENOMIC DNA]</scope>
    <source>
        <strain evidence="7 8">DAOM196992</strain>
    </source>
</reference>
<evidence type="ECO:0000256" key="6">
    <source>
        <dbReference type="ARBA" id="ARBA00035180"/>
    </source>
</evidence>
<evidence type="ECO:0000256" key="5">
    <source>
        <dbReference type="ARBA" id="ARBA00023274"/>
    </source>
</evidence>
<dbReference type="Gene3D" id="3.40.30.10">
    <property type="entry name" value="Glutaredoxin"/>
    <property type="match status" value="1"/>
</dbReference>
<evidence type="ECO:0000313" key="7">
    <source>
        <dbReference type="EMBL" id="SPO40789.1"/>
    </source>
</evidence>
<dbReference type="GO" id="GO:0005840">
    <property type="term" value="C:ribosome"/>
    <property type="evidence" value="ECO:0007669"/>
    <property type="project" value="UniProtKB-KW"/>
</dbReference>
<dbReference type="AlphaFoldDB" id="A0A5C3FBN9"/>
<comment type="subcellular location">
    <subcellularLocation>
        <location evidence="1">Mitochondrion</location>
    </subcellularLocation>
</comment>
<dbReference type="InterPro" id="IPR019716">
    <property type="entry name" value="Ribosomal_mL53"/>
</dbReference>
<comment type="similarity">
    <text evidence="2">Belongs to the mitochondrion-specific ribosomal protein mL53 family.</text>
</comment>
<dbReference type="OrthoDB" id="3353731at2759"/>
<keyword evidence="8" id="KW-1185">Reference proteome</keyword>
<organism evidence="7 8">
    <name type="scientific">Pseudozyma flocculosa</name>
    <dbReference type="NCBI Taxonomy" id="84751"/>
    <lineage>
        <taxon>Eukaryota</taxon>
        <taxon>Fungi</taxon>
        <taxon>Dikarya</taxon>
        <taxon>Basidiomycota</taxon>
        <taxon>Ustilaginomycotina</taxon>
        <taxon>Ustilaginomycetes</taxon>
        <taxon>Ustilaginales</taxon>
        <taxon>Ustilaginaceae</taxon>
        <taxon>Pseudozyma</taxon>
    </lineage>
</organism>
<proteinExistence type="inferred from homology"/>
<accession>A0A5C3FBN9</accession>
<protein>
    <recommendedName>
        <fullName evidence="6">Large ribosomal subunit protein mL53</fullName>
    </recommendedName>
</protein>
<dbReference type="GO" id="GO:0005739">
    <property type="term" value="C:mitochondrion"/>
    <property type="evidence" value="ECO:0007669"/>
    <property type="project" value="UniProtKB-SubCell"/>
</dbReference>
<dbReference type="Pfam" id="PF10780">
    <property type="entry name" value="MRP_L53"/>
    <property type="match status" value="1"/>
</dbReference>
<name>A0A5C3FBN9_9BASI</name>
<evidence type="ECO:0000313" key="8">
    <source>
        <dbReference type="Proteomes" id="UP000323386"/>
    </source>
</evidence>
<evidence type="ECO:0000256" key="1">
    <source>
        <dbReference type="ARBA" id="ARBA00004173"/>
    </source>
</evidence>
<evidence type="ECO:0000256" key="2">
    <source>
        <dbReference type="ARBA" id="ARBA00005557"/>
    </source>
</evidence>
<keyword evidence="3 7" id="KW-0689">Ribosomal protein</keyword>
<evidence type="ECO:0000256" key="4">
    <source>
        <dbReference type="ARBA" id="ARBA00023128"/>
    </source>
</evidence>
<gene>
    <name evidence="7" type="ORF">PSFLO_06271</name>
</gene>
<keyword evidence="5" id="KW-0687">Ribonucleoprotein</keyword>
<dbReference type="Proteomes" id="UP000323386">
    <property type="component" value="Unassembled WGS sequence"/>
</dbReference>
<sequence length="106" mass="11617">MSLPASSLRQITSVHLSFAPLSSSQSARSLRLFLARLPARPPAAGMDLPEIKATTVSRDQDQCITVTYRNKQTLQFDEKAVRVGIADLVRKIEAPAKALKLKEEGL</sequence>